<dbReference type="InterPro" id="IPR000719">
    <property type="entry name" value="Prot_kinase_dom"/>
</dbReference>
<keyword evidence="1" id="KW-0418">Kinase</keyword>
<dbReference type="Gene3D" id="3.10.20.90">
    <property type="entry name" value="Phosphatidylinositol 3-kinase Catalytic Subunit, Chain A, domain 1"/>
    <property type="match status" value="1"/>
</dbReference>
<keyword evidence="3 4" id="KW-0067">ATP-binding</keyword>
<keyword evidence="1" id="KW-0723">Serine/threonine-protein kinase</keyword>
<reference evidence="7" key="1">
    <citation type="submission" date="2021-01" db="EMBL/GenBank/DDBJ databases">
        <authorList>
            <person name="Corre E."/>
            <person name="Pelletier E."/>
            <person name="Niang G."/>
            <person name="Scheremetjew M."/>
            <person name="Finn R."/>
            <person name="Kale V."/>
            <person name="Holt S."/>
            <person name="Cochrane G."/>
            <person name="Meng A."/>
            <person name="Brown T."/>
            <person name="Cohen L."/>
        </authorList>
    </citation>
    <scope>NUCLEOTIDE SEQUENCE</scope>
    <source>
        <strain evidence="7">CCMP1756</strain>
    </source>
</reference>
<dbReference type="InterPro" id="IPR013083">
    <property type="entry name" value="Znf_RING/FYVE/PHD"/>
</dbReference>
<dbReference type="InterPro" id="IPR051681">
    <property type="entry name" value="Ser/Thr_Kinases-Pseudokinases"/>
</dbReference>
<dbReference type="GO" id="GO:0005524">
    <property type="term" value="F:ATP binding"/>
    <property type="evidence" value="ECO:0007669"/>
    <property type="project" value="UniProtKB-UniRule"/>
</dbReference>
<dbReference type="PROSITE" id="PS50053">
    <property type="entry name" value="UBIQUITIN_2"/>
    <property type="match status" value="1"/>
</dbReference>
<name>A0A7S4A6C2_9STRA</name>
<evidence type="ECO:0000313" key="7">
    <source>
        <dbReference type="EMBL" id="CAE0705101.1"/>
    </source>
</evidence>
<sequence length="612" mass="66846">MASLTDSMDALTTAAPPFVCGITREMPEKPVELIDCGHLFDQDALRRWRAAGKTRCPECSGALNSRPSSVVASSLRAYRARSRRDAAVERDDVVVAKGRPLGRGSHGVVKKATWRSQPVAVKQVPLDDDEAAVAMQRELKALRALRHPNVVALLGALTDDDEGLLWAILEFAPHGSLHRMLHRSSESDMRACFGDAKALPGLGDAFWGIAVDVCAALAFLHRRSVIHGDVKAANVLLGNGGVAKISDFGLARVVGTAGFTRTSSSHGGTAGYMAPELGEAGALDRDGASADVFAVAVLLAEVLTGDEPFADARNDVAIALRVRDGERPALPKSTPARLREALMRCWDSNSAARPDAKDLLLDVLDLRLDNEASTVQDDGIEVVRVTTTTGCKQLSSVLAEQGLRDVIPIVRENEVDIEAARLMDNDDWQEIGLDERAARNVVASLGTDSIRLKVHAQGELVELTVTTSETVDTLLQRLESEYGCDVERPWLFHNSRALLDGRSLFDQRIRNDVSLELRRRRTPPLGVPFTLFVKYLGTGRTLDLTVESCFTLKALIHLALESMDPPRPVEDDWRFRIKYFGQYLFASETTLERVDVGKEDTLFLEPRMVGGS</sequence>
<feature type="domain" description="Ubiquitin-like" evidence="6">
    <location>
        <begin position="448"/>
        <end position="524"/>
    </location>
</feature>
<keyword evidence="1" id="KW-0808">Transferase</keyword>
<dbReference type="InterPro" id="IPR029071">
    <property type="entry name" value="Ubiquitin-like_domsf"/>
</dbReference>
<evidence type="ECO:0000256" key="2">
    <source>
        <dbReference type="ARBA" id="ARBA00022741"/>
    </source>
</evidence>
<dbReference type="EMBL" id="CAKKNE010000003">
    <property type="protein sequence ID" value="CAH0371010.1"/>
    <property type="molecule type" value="Genomic_DNA"/>
</dbReference>
<dbReference type="InterPro" id="IPR008271">
    <property type="entry name" value="Ser/Thr_kinase_AS"/>
</dbReference>
<dbReference type="PANTHER" id="PTHR44329">
    <property type="entry name" value="SERINE/THREONINE-PROTEIN KINASE TNNI3K-RELATED"/>
    <property type="match status" value="1"/>
</dbReference>
<dbReference type="PROSITE" id="PS00107">
    <property type="entry name" value="PROTEIN_KINASE_ATP"/>
    <property type="match status" value="1"/>
</dbReference>
<dbReference type="SMART" id="SM00213">
    <property type="entry name" value="UBQ"/>
    <property type="match status" value="2"/>
</dbReference>
<dbReference type="Pfam" id="PF00240">
    <property type="entry name" value="ubiquitin"/>
    <property type="match status" value="1"/>
</dbReference>
<dbReference type="PROSITE" id="PS50011">
    <property type="entry name" value="PROTEIN_KINASE_DOM"/>
    <property type="match status" value="1"/>
</dbReference>
<dbReference type="Proteomes" id="UP000789595">
    <property type="component" value="Unassembled WGS sequence"/>
</dbReference>
<dbReference type="SUPFAM" id="SSF57850">
    <property type="entry name" value="RING/U-box"/>
    <property type="match status" value="1"/>
</dbReference>
<evidence type="ECO:0000256" key="1">
    <source>
        <dbReference type="ARBA" id="ARBA00022527"/>
    </source>
</evidence>
<dbReference type="OrthoDB" id="1668230at2759"/>
<evidence type="ECO:0008006" key="10">
    <source>
        <dbReference type="Google" id="ProtNLM"/>
    </source>
</evidence>
<dbReference type="EMBL" id="HBIW01023829">
    <property type="protein sequence ID" value="CAE0705101.1"/>
    <property type="molecule type" value="Transcribed_RNA"/>
</dbReference>
<feature type="binding site" evidence="4">
    <location>
        <position position="122"/>
    </location>
    <ligand>
        <name>ATP</name>
        <dbReference type="ChEBI" id="CHEBI:30616"/>
    </ligand>
</feature>
<dbReference type="SUPFAM" id="SSF54236">
    <property type="entry name" value="Ubiquitin-like"/>
    <property type="match status" value="1"/>
</dbReference>
<dbReference type="Gene3D" id="3.30.40.10">
    <property type="entry name" value="Zinc/RING finger domain, C3HC4 (zinc finger)"/>
    <property type="match status" value="1"/>
</dbReference>
<accession>A0A7S4A6C2</accession>
<gene>
    <name evidence="7" type="ORF">PCAL00307_LOCUS20549</name>
    <name evidence="8" type="ORF">PECAL_3P09270</name>
</gene>
<dbReference type="SMART" id="SM00220">
    <property type="entry name" value="S_TKc"/>
    <property type="match status" value="1"/>
</dbReference>
<dbReference type="GO" id="GO:0004674">
    <property type="term" value="F:protein serine/threonine kinase activity"/>
    <property type="evidence" value="ECO:0007669"/>
    <property type="project" value="UniProtKB-KW"/>
</dbReference>
<dbReference type="SUPFAM" id="SSF56112">
    <property type="entry name" value="Protein kinase-like (PK-like)"/>
    <property type="match status" value="1"/>
</dbReference>
<dbReference type="Pfam" id="PF07714">
    <property type="entry name" value="PK_Tyr_Ser-Thr"/>
    <property type="match status" value="1"/>
</dbReference>
<protein>
    <recommendedName>
        <fullName evidence="10">RING-type E3 ubiquitin transferase</fullName>
    </recommendedName>
</protein>
<dbReference type="InterPro" id="IPR017441">
    <property type="entry name" value="Protein_kinase_ATP_BS"/>
</dbReference>
<dbReference type="CDD" id="cd00162">
    <property type="entry name" value="RING_Ubox"/>
    <property type="match status" value="1"/>
</dbReference>
<evidence type="ECO:0000313" key="8">
    <source>
        <dbReference type="EMBL" id="CAH0371010.1"/>
    </source>
</evidence>
<dbReference type="InterPro" id="IPR011009">
    <property type="entry name" value="Kinase-like_dom_sf"/>
</dbReference>
<dbReference type="InterPro" id="IPR000626">
    <property type="entry name" value="Ubiquitin-like_dom"/>
</dbReference>
<keyword evidence="9" id="KW-1185">Reference proteome</keyword>
<proteinExistence type="predicted"/>
<evidence type="ECO:0000256" key="4">
    <source>
        <dbReference type="PROSITE-ProRule" id="PRU10141"/>
    </source>
</evidence>
<feature type="domain" description="Protein kinase" evidence="5">
    <location>
        <begin position="95"/>
        <end position="368"/>
    </location>
</feature>
<reference evidence="8" key="2">
    <citation type="submission" date="2021-11" db="EMBL/GenBank/DDBJ databases">
        <authorList>
            <consortium name="Genoscope - CEA"/>
            <person name="William W."/>
        </authorList>
    </citation>
    <scope>NUCLEOTIDE SEQUENCE</scope>
</reference>
<evidence type="ECO:0000259" key="6">
    <source>
        <dbReference type="PROSITE" id="PS50053"/>
    </source>
</evidence>
<dbReference type="InterPro" id="IPR001245">
    <property type="entry name" value="Ser-Thr/Tyr_kinase_cat_dom"/>
</dbReference>
<evidence type="ECO:0000256" key="3">
    <source>
        <dbReference type="ARBA" id="ARBA00022840"/>
    </source>
</evidence>
<evidence type="ECO:0000313" key="9">
    <source>
        <dbReference type="Proteomes" id="UP000789595"/>
    </source>
</evidence>
<keyword evidence="2 4" id="KW-0547">Nucleotide-binding</keyword>
<dbReference type="PROSITE" id="PS00108">
    <property type="entry name" value="PROTEIN_KINASE_ST"/>
    <property type="match status" value="1"/>
</dbReference>
<evidence type="ECO:0000259" key="5">
    <source>
        <dbReference type="PROSITE" id="PS50011"/>
    </source>
</evidence>
<dbReference type="AlphaFoldDB" id="A0A7S4A6C2"/>
<organism evidence="7">
    <name type="scientific">Pelagomonas calceolata</name>
    <dbReference type="NCBI Taxonomy" id="35677"/>
    <lineage>
        <taxon>Eukaryota</taxon>
        <taxon>Sar</taxon>
        <taxon>Stramenopiles</taxon>
        <taxon>Ochrophyta</taxon>
        <taxon>Pelagophyceae</taxon>
        <taxon>Pelagomonadales</taxon>
        <taxon>Pelagomonadaceae</taxon>
        <taxon>Pelagomonas</taxon>
    </lineage>
</organism>
<dbReference type="CDD" id="cd17039">
    <property type="entry name" value="Ubl_ubiquitin_like"/>
    <property type="match status" value="1"/>
</dbReference>
<dbReference type="Gene3D" id="1.10.510.10">
    <property type="entry name" value="Transferase(Phosphotransferase) domain 1"/>
    <property type="match status" value="1"/>
</dbReference>